<gene>
    <name evidence="4" type="ORF">MM50RIKEN_24330</name>
</gene>
<dbReference type="Proteomes" id="UP000681035">
    <property type="component" value="Chromosome"/>
</dbReference>
<comment type="similarity">
    <text evidence="1">Belongs to the class-I fumarase family.</text>
</comment>
<protein>
    <submittedName>
        <fullName evidence="4">Fumarate hydratase</fullName>
    </submittedName>
</protein>
<dbReference type="Pfam" id="PF05683">
    <property type="entry name" value="Fumerase_C"/>
    <property type="match status" value="1"/>
</dbReference>
<reference evidence="4" key="1">
    <citation type="submission" date="2020-09" db="EMBL/GenBank/DDBJ databases">
        <title>New species isolated from human feces.</title>
        <authorList>
            <person name="Kitahara M."/>
            <person name="Shigeno Y."/>
            <person name="Shime M."/>
            <person name="Matsumoto Y."/>
            <person name="Nakamura S."/>
            <person name="Motooka D."/>
            <person name="Fukuoka S."/>
            <person name="Nishikawa H."/>
            <person name="Benno Y."/>
        </authorList>
    </citation>
    <scope>NUCLEOTIDE SEQUENCE</scope>
    <source>
        <strain evidence="4">MM50</strain>
    </source>
</reference>
<dbReference type="PANTHER" id="PTHR43351">
    <property type="entry name" value="L(+)-TARTRATE DEHYDRATASE SUBUNIT BETA"/>
    <property type="match status" value="1"/>
</dbReference>
<keyword evidence="5" id="KW-1185">Reference proteome</keyword>
<dbReference type="NCBIfam" id="TIGR00723">
    <property type="entry name" value="ttdB_fumA_fumB"/>
    <property type="match status" value="1"/>
</dbReference>
<dbReference type="AlphaFoldDB" id="A0A810Q3P0"/>
<name>A0A810Q3P0_9FIRM</name>
<dbReference type="GO" id="GO:0016836">
    <property type="term" value="F:hydro-lyase activity"/>
    <property type="evidence" value="ECO:0007669"/>
    <property type="project" value="InterPro"/>
</dbReference>
<evidence type="ECO:0000313" key="4">
    <source>
        <dbReference type="EMBL" id="BCK82670.1"/>
    </source>
</evidence>
<keyword evidence="2" id="KW-0456">Lyase</keyword>
<dbReference type="KEGG" id="vcop:MM50RIKEN_24330"/>
<accession>A0A810Q3P0</accession>
<evidence type="ECO:0000313" key="5">
    <source>
        <dbReference type="Proteomes" id="UP000681035"/>
    </source>
</evidence>
<evidence type="ECO:0000256" key="1">
    <source>
        <dbReference type="ARBA" id="ARBA00008876"/>
    </source>
</evidence>
<sequence length="173" mass="18474">MKHIRLPLTEADIAALQAGDEVLLSGPLYTARDAAHQRLCRCLQEGKPLPVELAGETIYYVGPSPAKPGEVIGSAGPTTSYRMDPYTPPLLALGLKGMIGKGRRSAEVVQAIREHGAVYFITIGGAAALLAEAVKKKTPVCYEDLGPEAICRLEVESFYAIVGIDSRGNTIIR</sequence>
<organism evidence="4 5">
    <name type="scientific">Vescimonas coprocola</name>
    <dbReference type="NCBI Taxonomy" id="2714355"/>
    <lineage>
        <taxon>Bacteria</taxon>
        <taxon>Bacillati</taxon>
        <taxon>Bacillota</taxon>
        <taxon>Clostridia</taxon>
        <taxon>Eubacteriales</taxon>
        <taxon>Oscillospiraceae</taxon>
        <taxon>Vescimonas</taxon>
    </lineage>
</organism>
<evidence type="ECO:0000259" key="3">
    <source>
        <dbReference type="Pfam" id="PF05683"/>
    </source>
</evidence>
<dbReference type="InterPro" id="IPR036660">
    <property type="entry name" value="Fe-S_hydroAse_TtdB_cat_sf"/>
</dbReference>
<dbReference type="NCBIfam" id="NF005310">
    <property type="entry name" value="PRK06842.1"/>
    <property type="match status" value="1"/>
</dbReference>
<dbReference type="Gene3D" id="3.20.130.10">
    <property type="entry name" value="Fe-S hydro-lyase, tartrate dehydratase beta-type, catalytic domain"/>
    <property type="match status" value="1"/>
</dbReference>
<dbReference type="PANTHER" id="PTHR43351:SF2">
    <property type="entry name" value="L(+)-TARTRATE DEHYDRATASE SUBUNIT BETA-RELATED"/>
    <property type="match status" value="1"/>
</dbReference>
<dbReference type="EMBL" id="AP023418">
    <property type="protein sequence ID" value="BCK82670.1"/>
    <property type="molecule type" value="Genomic_DNA"/>
</dbReference>
<dbReference type="SUPFAM" id="SSF117457">
    <property type="entry name" value="FumA C-terminal domain-like"/>
    <property type="match status" value="1"/>
</dbReference>
<dbReference type="RefSeq" id="WP_213541215.1">
    <property type="nucleotide sequence ID" value="NZ_AP023418.1"/>
</dbReference>
<feature type="domain" description="Fe-S hydro-lyase tartrate dehydratase beta-type catalytic" evidence="3">
    <location>
        <begin position="7"/>
        <end position="171"/>
    </location>
</feature>
<dbReference type="InterPro" id="IPR004647">
    <property type="entry name" value="Fe-S_hydro-lyase_TtdB-typ_cat"/>
</dbReference>
<evidence type="ECO:0000256" key="2">
    <source>
        <dbReference type="ARBA" id="ARBA00023239"/>
    </source>
</evidence>
<proteinExistence type="inferred from homology"/>